<dbReference type="Proteomes" id="UP000318693">
    <property type="component" value="Unassembled WGS sequence"/>
</dbReference>
<feature type="compositionally biased region" description="Polar residues" evidence="1">
    <location>
        <begin position="55"/>
        <end position="69"/>
    </location>
</feature>
<name>A0A552WJ83_9MICO</name>
<evidence type="ECO:0000256" key="1">
    <source>
        <dbReference type="SAM" id="MobiDB-lite"/>
    </source>
</evidence>
<keyword evidence="4" id="KW-1185">Reference proteome</keyword>
<organism evidence="3 4">
    <name type="scientific">Georgenia yuyongxinii</name>
    <dbReference type="NCBI Taxonomy" id="2589797"/>
    <lineage>
        <taxon>Bacteria</taxon>
        <taxon>Bacillati</taxon>
        <taxon>Actinomycetota</taxon>
        <taxon>Actinomycetes</taxon>
        <taxon>Micrococcales</taxon>
        <taxon>Bogoriellaceae</taxon>
        <taxon>Georgenia</taxon>
    </lineage>
</organism>
<reference evidence="3 4" key="1">
    <citation type="submission" date="2019-07" db="EMBL/GenBank/DDBJ databases">
        <title>Georgenia wutianyii sp. nov. and Georgenia *** sp. nov. isolated from plateau pika (Ochotona curzoniae) in the Qinghai-Tibet plateau of China.</title>
        <authorList>
            <person name="Tian Z."/>
        </authorList>
    </citation>
    <scope>NUCLEOTIDE SEQUENCE [LARGE SCALE GENOMIC DNA]</scope>
    <source>
        <strain evidence="3 4">Z446</strain>
    </source>
</reference>
<dbReference type="RefSeq" id="WP_143420213.1">
    <property type="nucleotide sequence ID" value="NZ_VJXR01000141.1"/>
</dbReference>
<dbReference type="AlphaFoldDB" id="A0A552WJ83"/>
<proteinExistence type="predicted"/>
<feature type="transmembrane region" description="Helical" evidence="2">
    <location>
        <begin position="121"/>
        <end position="140"/>
    </location>
</feature>
<evidence type="ECO:0000256" key="2">
    <source>
        <dbReference type="SAM" id="Phobius"/>
    </source>
</evidence>
<dbReference type="EMBL" id="VJXR01000141">
    <property type="protein sequence ID" value="TRW42786.1"/>
    <property type="molecule type" value="Genomic_DNA"/>
</dbReference>
<gene>
    <name evidence="3" type="ORF">FJ693_20195</name>
</gene>
<evidence type="ECO:0000313" key="3">
    <source>
        <dbReference type="EMBL" id="TRW42786.1"/>
    </source>
</evidence>
<comment type="caution">
    <text evidence="3">The sequence shown here is derived from an EMBL/GenBank/DDBJ whole genome shotgun (WGS) entry which is preliminary data.</text>
</comment>
<keyword evidence="2" id="KW-0812">Transmembrane</keyword>
<protein>
    <submittedName>
        <fullName evidence="3">Uncharacterized protein</fullName>
    </submittedName>
</protein>
<accession>A0A552WJ83</accession>
<sequence length="155" mass="16323">MTTHENTPTDRPEGPPEPRPTSSPASDRTDDTTSLYEQDRGPAVTDTHPLYGQDSPATTETRTPYSQEPLNDAPPVWSAATAPAPRPRGPRSGTLILGLVLTVCGVAAILVALGFRIDLQLALIGLLVLAALTLLLTPLLRKRPSGPTEGAGRAT</sequence>
<feature type="region of interest" description="Disordered" evidence="1">
    <location>
        <begin position="1"/>
        <end position="89"/>
    </location>
</feature>
<keyword evidence="2" id="KW-1133">Transmembrane helix</keyword>
<evidence type="ECO:0000313" key="4">
    <source>
        <dbReference type="Proteomes" id="UP000318693"/>
    </source>
</evidence>
<feature type="compositionally biased region" description="Basic and acidic residues" evidence="1">
    <location>
        <begin position="7"/>
        <end position="16"/>
    </location>
</feature>
<feature type="compositionally biased region" description="Polar residues" evidence="1">
    <location>
        <begin position="22"/>
        <end position="36"/>
    </location>
</feature>
<feature type="transmembrane region" description="Helical" evidence="2">
    <location>
        <begin position="95"/>
        <end position="115"/>
    </location>
</feature>
<keyword evidence="2" id="KW-0472">Membrane</keyword>